<evidence type="ECO:0000313" key="9">
    <source>
        <dbReference type="Proteomes" id="UP000013776"/>
    </source>
</evidence>
<dbReference type="InterPro" id="IPR001461">
    <property type="entry name" value="Aspartic_peptidase_A1"/>
</dbReference>
<accession>R4XAX6</accession>
<evidence type="ECO:0000313" key="8">
    <source>
        <dbReference type="EMBL" id="CCG82714.1"/>
    </source>
</evidence>
<dbReference type="PANTHER" id="PTHR47966">
    <property type="entry name" value="BETA-SITE APP-CLEAVING ENZYME, ISOFORM A-RELATED"/>
    <property type="match status" value="1"/>
</dbReference>
<dbReference type="CDD" id="cd06097">
    <property type="entry name" value="Aspergillopepsin_like"/>
    <property type="match status" value="1"/>
</dbReference>
<sequence>MTSRFVLHRVDNAKRTGPGLYLHALRKYNIKPTKELRPKHFQFLVQASSATRQGREPVDDFDHDVEYVGIVKVGTPPQILHLDFDTGSSDSWVNSTLQPSEQRTKHSAFDPEKSTSFKKLPDLQWKIHYGDDSTAHGVVGTDTVNLGGIEIKEQAVQLAEFASPMFVRGKDDGLLGLAWGKINTVKPTRVKTVMENMIEQGLLIEPIFAVKLVHEGPGEYTFGFVDESIVAGDIHYTKVDNSKGFWTVDSATAKINGKVIHRPLNNKAVIDTGTTLALVDDDLIEKIYATIPGSKYDAEQGGYVIPSGSTGPSIELAIGGRYFQIPRSAFSFAPLDDGSNMDFGAFQSRGDFDSDLLGDVFLKYVVAIFDQGKTRFGCARRRDVKYDSHC</sequence>
<dbReference type="PRINTS" id="PR00792">
    <property type="entry name" value="PEPSIN"/>
</dbReference>
<proteinExistence type="inferred from homology"/>
<dbReference type="AlphaFoldDB" id="R4XAX6"/>
<dbReference type="SUPFAM" id="SSF50630">
    <property type="entry name" value="Acid proteases"/>
    <property type="match status" value="1"/>
</dbReference>
<feature type="active site" evidence="5">
    <location>
        <position position="85"/>
    </location>
</feature>
<dbReference type="InterPro" id="IPR034163">
    <property type="entry name" value="Aspergillopepsin-like_cat_dom"/>
</dbReference>
<comment type="similarity">
    <text evidence="1 6">Belongs to the peptidase A1 family.</text>
</comment>
<evidence type="ECO:0000256" key="5">
    <source>
        <dbReference type="PIRSR" id="PIRSR601461-1"/>
    </source>
</evidence>
<dbReference type="STRING" id="1097556.R4XAX6"/>
<dbReference type="InterPro" id="IPR021109">
    <property type="entry name" value="Peptidase_aspartic_dom_sf"/>
</dbReference>
<keyword evidence="4 6" id="KW-0378">Hydrolase</keyword>
<dbReference type="InterPro" id="IPR001969">
    <property type="entry name" value="Aspartic_peptidase_AS"/>
</dbReference>
<dbReference type="Gene3D" id="2.40.70.10">
    <property type="entry name" value="Acid Proteases"/>
    <property type="match status" value="2"/>
</dbReference>
<keyword evidence="9" id="KW-1185">Reference proteome</keyword>
<dbReference type="Pfam" id="PF00026">
    <property type="entry name" value="Asp"/>
    <property type="match status" value="1"/>
</dbReference>
<keyword evidence="2 6" id="KW-0645">Protease</keyword>
<name>R4XAX6_TAPDE</name>
<evidence type="ECO:0000256" key="3">
    <source>
        <dbReference type="ARBA" id="ARBA00022750"/>
    </source>
</evidence>
<evidence type="ECO:0000256" key="4">
    <source>
        <dbReference type="ARBA" id="ARBA00022801"/>
    </source>
</evidence>
<dbReference type="VEuPathDB" id="FungiDB:TAPDE_002844"/>
<dbReference type="PROSITE" id="PS51767">
    <property type="entry name" value="PEPTIDASE_A1"/>
    <property type="match status" value="1"/>
</dbReference>
<evidence type="ECO:0000256" key="1">
    <source>
        <dbReference type="ARBA" id="ARBA00007447"/>
    </source>
</evidence>
<dbReference type="GO" id="GO:0004190">
    <property type="term" value="F:aspartic-type endopeptidase activity"/>
    <property type="evidence" value="ECO:0007669"/>
    <property type="project" value="UniProtKB-KW"/>
</dbReference>
<feature type="domain" description="Peptidase A1" evidence="7">
    <location>
        <begin position="67"/>
        <end position="379"/>
    </location>
</feature>
<comment type="caution">
    <text evidence="8">The sequence shown here is derived from an EMBL/GenBank/DDBJ whole genome shotgun (WGS) entry which is preliminary data.</text>
</comment>
<dbReference type="PANTHER" id="PTHR47966:SF1">
    <property type="entry name" value="ASPARTYL PROTEINASE"/>
    <property type="match status" value="1"/>
</dbReference>
<protein>
    <submittedName>
        <fullName evidence="8">Aspartic endopeptidase</fullName>
    </submittedName>
</protein>
<dbReference type="InterPro" id="IPR033121">
    <property type="entry name" value="PEPTIDASE_A1"/>
</dbReference>
<dbReference type="MEROPS" id="A01.080"/>
<dbReference type="Proteomes" id="UP000013776">
    <property type="component" value="Unassembled WGS sequence"/>
</dbReference>
<keyword evidence="3 6" id="KW-0064">Aspartyl protease</keyword>
<dbReference type="EMBL" id="CAHR02000096">
    <property type="protein sequence ID" value="CCG82714.1"/>
    <property type="molecule type" value="Genomic_DNA"/>
</dbReference>
<feature type="active site" evidence="5">
    <location>
        <position position="271"/>
    </location>
</feature>
<dbReference type="PROSITE" id="PS00141">
    <property type="entry name" value="ASP_PROTEASE"/>
    <property type="match status" value="1"/>
</dbReference>
<organism evidence="8 9">
    <name type="scientific">Taphrina deformans (strain PYCC 5710 / ATCC 11124 / CBS 356.35 / IMI 108563 / JCM 9778 / NBRC 8474)</name>
    <name type="common">Peach leaf curl fungus</name>
    <name type="synonym">Lalaria deformans</name>
    <dbReference type="NCBI Taxonomy" id="1097556"/>
    <lineage>
        <taxon>Eukaryota</taxon>
        <taxon>Fungi</taxon>
        <taxon>Dikarya</taxon>
        <taxon>Ascomycota</taxon>
        <taxon>Taphrinomycotina</taxon>
        <taxon>Taphrinomycetes</taxon>
        <taxon>Taphrinales</taxon>
        <taxon>Taphrinaceae</taxon>
        <taxon>Taphrina</taxon>
    </lineage>
</organism>
<evidence type="ECO:0000259" key="7">
    <source>
        <dbReference type="PROSITE" id="PS51767"/>
    </source>
</evidence>
<dbReference type="OrthoDB" id="2747330at2759"/>
<reference evidence="8 9" key="1">
    <citation type="journal article" date="2013" name="MBio">
        <title>Genome sequencing of the plant pathogen Taphrina deformans, the causal agent of peach leaf curl.</title>
        <authorList>
            <person name="Cisse O.H."/>
            <person name="Almeida J.M.G.C.F."/>
            <person name="Fonseca A."/>
            <person name="Kumar A.A."/>
            <person name="Salojaervi J."/>
            <person name="Overmyer K."/>
            <person name="Hauser P.M."/>
            <person name="Pagni M."/>
        </authorList>
    </citation>
    <scope>NUCLEOTIDE SEQUENCE [LARGE SCALE GENOMIC DNA]</scope>
    <source>
        <strain evidence="9">PYCC 5710 / ATCC 11124 / CBS 356.35 / IMI 108563 / JCM 9778 / NBRC 8474</strain>
    </source>
</reference>
<evidence type="ECO:0000256" key="6">
    <source>
        <dbReference type="RuleBase" id="RU000454"/>
    </source>
</evidence>
<evidence type="ECO:0000256" key="2">
    <source>
        <dbReference type="ARBA" id="ARBA00022670"/>
    </source>
</evidence>
<gene>
    <name evidence="8" type="ORF">TAPDE_002844</name>
</gene>
<dbReference type="GO" id="GO:0006508">
    <property type="term" value="P:proteolysis"/>
    <property type="evidence" value="ECO:0007669"/>
    <property type="project" value="UniProtKB-KW"/>
</dbReference>
<dbReference type="eggNOG" id="KOG1339">
    <property type="taxonomic scope" value="Eukaryota"/>
</dbReference>